<evidence type="ECO:0000259" key="1">
    <source>
        <dbReference type="PROSITE" id="PS50041"/>
    </source>
</evidence>
<dbReference type="AlphaFoldDB" id="A0AAV2SMS1"/>
<dbReference type="Pfam" id="PF00059">
    <property type="entry name" value="Lectin_C"/>
    <property type="match status" value="1"/>
</dbReference>
<dbReference type="CDD" id="cd00037">
    <property type="entry name" value="CLECT"/>
    <property type="match status" value="1"/>
</dbReference>
<sequence>HSVLNNPPEMKQLTGIIFFISLGMGHCSCPSSLFEEIGPGGCCYYFSAEHGHEAYFDEARGYCQELGALLGEDIDLTEIGTPANKCCNDVELLEAIKDKGKNIWIGARDSASEGTWRWLHSQEVFPLSSSLWGEVQPDSYDGDQDCLFAAIGANSRVYFGDYECYYSRPFICQIF</sequence>
<dbReference type="SMART" id="SM00034">
    <property type="entry name" value="CLECT"/>
    <property type="match status" value="1"/>
</dbReference>
<dbReference type="Gene3D" id="3.10.100.10">
    <property type="entry name" value="Mannose-Binding Protein A, subunit A"/>
    <property type="match status" value="1"/>
</dbReference>
<reference evidence="2 3" key="1">
    <citation type="submission" date="2024-05" db="EMBL/GenBank/DDBJ databases">
        <authorList>
            <person name="Wallberg A."/>
        </authorList>
    </citation>
    <scope>NUCLEOTIDE SEQUENCE [LARGE SCALE GENOMIC DNA]</scope>
</reference>
<evidence type="ECO:0000313" key="2">
    <source>
        <dbReference type="EMBL" id="CAL4200641.1"/>
    </source>
</evidence>
<evidence type="ECO:0000313" key="3">
    <source>
        <dbReference type="Proteomes" id="UP001497623"/>
    </source>
</evidence>
<protein>
    <recommendedName>
        <fullName evidence="1">C-type lectin domain-containing protein</fullName>
    </recommendedName>
</protein>
<dbReference type="PROSITE" id="PS50041">
    <property type="entry name" value="C_TYPE_LECTIN_2"/>
    <property type="match status" value="1"/>
</dbReference>
<accession>A0AAV2SMS1</accession>
<keyword evidence="3" id="KW-1185">Reference proteome</keyword>
<organism evidence="2 3">
    <name type="scientific">Meganyctiphanes norvegica</name>
    <name type="common">Northern krill</name>
    <name type="synonym">Thysanopoda norvegica</name>
    <dbReference type="NCBI Taxonomy" id="48144"/>
    <lineage>
        <taxon>Eukaryota</taxon>
        <taxon>Metazoa</taxon>
        <taxon>Ecdysozoa</taxon>
        <taxon>Arthropoda</taxon>
        <taxon>Crustacea</taxon>
        <taxon>Multicrustacea</taxon>
        <taxon>Malacostraca</taxon>
        <taxon>Eumalacostraca</taxon>
        <taxon>Eucarida</taxon>
        <taxon>Euphausiacea</taxon>
        <taxon>Euphausiidae</taxon>
        <taxon>Meganyctiphanes</taxon>
    </lineage>
</organism>
<dbReference type="PANTHER" id="PTHR22801">
    <property type="entry name" value="LITHOSTATHINE"/>
    <property type="match status" value="1"/>
</dbReference>
<proteinExistence type="predicted"/>
<feature type="non-terminal residue" evidence="2">
    <location>
        <position position="1"/>
    </location>
</feature>
<dbReference type="InterPro" id="IPR001304">
    <property type="entry name" value="C-type_lectin-like"/>
</dbReference>
<name>A0AAV2SMS1_MEGNR</name>
<dbReference type="PANTHER" id="PTHR22801:SF63">
    <property type="entry name" value="C-TYPE LECTIN DOMAIN-CONTAINING PROTEIN"/>
    <property type="match status" value="1"/>
</dbReference>
<gene>
    <name evidence="2" type="ORF">MNOR_LOCUS37555</name>
</gene>
<dbReference type="InterPro" id="IPR016187">
    <property type="entry name" value="CTDL_fold"/>
</dbReference>
<dbReference type="InterPro" id="IPR016186">
    <property type="entry name" value="C-type_lectin-like/link_sf"/>
</dbReference>
<dbReference type="InterPro" id="IPR050801">
    <property type="entry name" value="Ca-Dep_Lectins_ImmuneDev"/>
</dbReference>
<dbReference type="Proteomes" id="UP001497623">
    <property type="component" value="Unassembled WGS sequence"/>
</dbReference>
<feature type="domain" description="C-type lectin" evidence="1">
    <location>
        <begin position="39"/>
        <end position="173"/>
    </location>
</feature>
<dbReference type="EMBL" id="CAXKWB010076678">
    <property type="protein sequence ID" value="CAL4200641.1"/>
    <property type="molecule type" value="Genomic_DNA"/>
</dbReference>
<comment type="caution">
    <text evidence="2">The sequence shown here is derived from an EMBL/GenBank/DDBJ whole genome shotgun (WGS) entry which is preliminary data.</text>
</comment>
<dbReference type="SUPFAM" id="SSF56436">
    <property type="entry name" value="C-type lectin-like"/>
    <property type="match status" value="1"/>
</dbReference>